<evidence type="ECO:0000313" key="2">
    <source>
        <dbReference type="EMBL" id="AJE44302.1"/>
    </source>
</evidence>
<keyword evidence="4" id="KW-1185">Reference proteome</keyword>
<dbReference type="Proteomes" id="UP000325763">
    <property type="component" value="Chromosome"/>
</dbReference>
<evidence type="ECO:0000256" key="1">
    <source>
        <dbReference type="SAM" id="Phobius"/>
    </source>
</evidence>
<accession>A0A0B5DVR1</accession>
<dbReference type="STRING" id="40318.SNOD_33205"/>
<feature type="transmembrane region" description="Helical" evidence="1">
    <location>
        <begin position="78"/>
        <end position="100"/>
    </location>
</feature>
<evidence type="ECO:0000313" key="4">
    <source>
        <dbReference type="Proteomes" id="UP000031526"/>
    </source>
</evidence>
<sequence length="310" mass="32350">MIPKDRVMLVVTHLAAVWFIGSALTALQFYAVILAGFSGSTAALVITLAVMVPLAVYAFVCLGAAARSIVPLTRRARGLWGWASGVYGLGTAGLVGTVMVDEQTGRALVDSGPLFYLCGGIWYALMAAFFLPGVRARLTALGAAIVLAAGGTYAAWDAAQPPTLDEWITANGVDRALLRVGDPPSGYTLGSVGAGEDGFGATYEGSGSAGLHLGVARAGHDTRRADARGCPVPFGQPIHCTDDGGGRLLVNHEGDVEYRELILRRAGLVYTVTMRGTGAAELTAARHILSGLRPASDEELATLVRLPMRR</sequence>
<keyword evidence="1" id="KW-1133">Transmembrane helix</keyword>
<dbReference type="EMBL" id="CP009313">
    <property type="protein sequence ID" value="AJE44302.1"/>
    <property type="molecule type" value="Genomic_DNA"/>
</dbReference>
<dbReference type="Proteomes" id="UP000031526">
    <property type="component" value="Chromosome"/>
</dbReference>
<dbReference type="KEGG" id="snq:CP978_33440"/>
<reference evidence="3 5" key="3">
    <citation type="submission" date="2017-09" db="EMBL/GenBank/DDBJ databases">
        <title>Streptomyces genome completion.</title>
        <authorList>
            <person name="Lee N."/>
            <person name="Cho B.-K."/>
        </authorList>
    </citation>
    <scope>NUCLEOTIDE SEQUENCE [LARGE SCALE GENOMIC DNA]</scope>
    <source>
        <strain evidence="3 5">ATCC 14899</strain>
    </source>
</reference>
<feature type="transmembrane region" description="Helical" evidence="1">
    <location>
        <begin position="7"/>
        <end position="30"/>
    </location>
</feature>
<evidence type="ECO:0000313" key="3">
    <source>
        <dbReference type="EMBL" id="QEV42794.1"/>
    </source>
</evidence>
<feature type="transmembrane region" description="Helical" evidence="1">
    <location>
        <begin position="42"/>
        <end position="66"/>
    </location>
</feature>
<reference evidence="2 4" key="2">
    <citation type="journal article" date="2016" name="Appl. Microbiol. Biotechnol.">
        <title>Exploiting the genome sequence of Streptomyces nodosus for enhanced antibiotic production.</title>
        <authorList>
            <person name="Sweeney P."/>
            <person name="Murphy C.D."/>
            <person name="Caffrey P."/>
        </authorList>
    </citation>
    <scope>NUCLEOTIDE SEQUENCE [LARGE SCALE GENOMIC DNA]</scope>
    <source>
        <strain evidence="2 4">ATCC 14899</strain>
    </source>
</reference>
<reference evidence="4" key="1">
    <citation type="submission" date="2014-09" db="EMBL/GenBank/DDBJ databases">
        <title>Sequence of the Streptomyces nodosus genome.</title>
        <authorList>
            <person name="Sweeney P."/>
            <person name="Stephens N."/>
            <person name="Murphy C."/>
            <person name="Caffrey P."/>
        </authorList>
    </citation>
    <scope>NUCLEOTIDE SEQUENCE [LARGE SCALE GENOMIC DNA]</scope>
    <source>
        <strain evidence="4">ATCC 14899</strain>
    </source>
</reference>
<dbReference type="HOGENOM" id="CLU_911890_0_0_11"/>
<organism evidence="2 4">
    <name type="scientific">Streptomyces nodosus</name>
    <dbReference type="NCBI Taxonomy" id="40318"/>
    <lineage>
        <taxon>Bacteria</taxon>
        <taxon>Bacillati</taxon>
        <taxon>Actinomycetota</taxon>
        <taxon>Actinomycetes</taxon>
        <taxon>Kitasatosporales</taxon>
        <taxon>Streptomycetaceae</taxon>
        <taxon>Streptomyces</taxon>
    </lineage>
</organism>
<name>A0A0B5DVR1_9ACTN</name>
<protein>
    <submittedName>
        <fullName evidence="2">Uncharacterized protein</fullName>
    </submittedName>
</protein>
<gene>
    <name evidence="3" type="ORF">CP978_33440</name>
    <name evidence="2" type="ORF">SNOD_33205</name>
</gene>
<keyword evidence="1" id="KW-0472">Membrane</keyword>
<dbReference type="AlphaFoldDB" id="A0A0B5DVR1"/>
<feature type="transmembrane region" description="Helical" evidence="1">
    <location>
        <begin position="112"/>
        <end position="131"/>
    </location>
</feature>
<proteinExistence type="predicted"/>
<dbReference type="EMBL" id="CP023747">
    <property type="protein sequence ID" value="QEV42794.1"/>
    <property type="molecule type" value="Genomic_DNA"/>
</dbReference>
<evidence type="ECO:0000313" key="5">
    <source>
        <dbReference type="Proteomes" id="UP000325763"/>
    </source>
</evidence>
<keyword evidence="1" id="KW-0812">Transmembrane</keyword>